<dbReference type="EMBL" id="QBKN01000009">
    <property type="protein sequence ID" value="PTX48471.1"/>
    <property type="molecule type" value="Genomic_DNA"/>
</dbReference>
<evidence type="ECO:0000313" key="8">
    <source>
        <dbReference type="Proteomes" id="UP000244069"/>
    </source>
</evidence>
<proteinExistence type="predicted"/>
<organism evidence="7 8">
    <name type="scientific">Allosediminivita pacifica</name>
    <dbReference type="NCBI Taxonomy" id="1267769"/>
    <lineage>
        <taxon>Bacteria</taxon>
        <taxon>Pseudomonadati</taxon>
        <taxon>Pseudomonadota</taxon>
        <taxon>Alphaproteobacteria</taxon>
        <taxon>Rhodobacterales</taxon>
        <taxon>Paracoccaceae</taxon>
        <taxon>Allosediminivita</taxon>
    </lineage>
</organism>
<dbReference type="RefSeq" id="WP_107975897.1">
    <property type="nucleotide sequence ID" value="NZ_BMEZ01000011.1"/>
</dbReference>
<keyword evidence="1" id="KW-0963">Cytoplasm</keyword>
<feature type="domain" description="Methyltransferase small" evidence="6">
    <location>
        <begin position="156"/>
        <end position="318"/>
    </location>
</feature>
<keyword evidence="5" id="KW-0949">S-adenosyl-L-methionine</keyword>
<protein>
    <submittedName>
        <fullName evidence="7">16S rRNA m(2)G 1207 methyltransferase</fullName>
    </submittedName>
</protein>
<dbReference type="PROSITE" id="PS00092">
    <property type="entry name" value="N6_MTASE"/>
    <property type="match status" value="1"/>
</dbReference>
<dbReference type="GO" id="GO:0008757">
    <property type="term" value="F:S-adenosylmethionine-dependent methyltransferase activity"/>
    <property type="evidence" value="ECO:0007669"/>
    <property type="project" value="InterPro"/>
</dbReference>
<dbReference type="GO" id="GO:0006364">
    <property type="term" value="P:rRNA processing"/>
    <property type="evidence" value="ECO:0007669"/>
    <property type="project" value="UniProtKB-KW"/>
</dbReference>
<dbReference type="InterPro" id="IPR007848">
    <property type="entry name" value="Small_mtfrase_dom"/>
</dbReference>
<keyword evidence="3 7" id="KW-0489">Methyltransferase</keyword>
<dbReference type="SUPFAM" id="SSF53335">
    <property type="entry name" value="S-adenosyl-L-methionine-dependent methyltransferases"/>
    <property type="match status" value="1"/>
</dbReference>
<reference evidence="7 8" key="1">
    <citation type="submission" date="2018-04" db="EMBL/GenBank/DDBJ databases">
        <title>Genomic Encyclopedia of Archaeal and Bacterial Type Strains, Phase II (KMG-II): from individual species to whole genera.</title>
        <authorList>
            <person name="Goeker M."/>
        </authorList>
    </citation>
    <scope>NUCLEOTIDE SEQUENCE [LARGE SCALE GENOMIC DNA]</scope>
    <source>
        <strain evidence="7 8">DSM 29329</strain>
    </source>
</reference>
<dbReference type="InterPro" id="IPR046977">
    <property type="entry name" value="RsmC/RlmG"/>
</dbReference>
<keyword evidence="2" id="KW-0698">rRNA processing</keyword>
<dbReference type="PANTHER" id="PTHR47816:SF4">
    <property type="entry name" value="RIBOSOMAL RNA SMALL SUBUNIT METHYLTRANSFERASE C"/>
    <property type="match status" value="1"/>
</dbReference>
<dbReference type="OrthoDB" id="9816072at2"/>
<dbReference type="PANTHER" id="PTHR47816">
    <property type="entry name" value="RIBOSOMAL RNA SMALL SUBUNIT METHYLTRANSFERASE C"/>
    <property type="match status" value="1"/>
</dbReference>
<evidence type="ECO:0000256" key="4">
    <source>
        <dbReference type="ARBA" id="ARBA00022679"/>
    </source>
</evidence>
<sequence length="328" mass="35333">MSFDRLTHALTSGLTLPHEGRILLSGAPGDLDLAGLDPARCEILQRFAPDHDAWTRRGLTTRAAPEGRYAATIVFLPRARDRAEARLAEACAITDDLVVIDGQKTDGIEAMVKALRPRVATEGVVSKAHGKMAWFRPDPDALADWAHAPRQLDSGMWTAPGIFSADGPDPASEALAEALPRKLGATVVDLGAGWGGLAPAVLDRAGVESLHLVEADLDALDCARKNVTDPRAQFHWADATTWAPEGSVNTVVMNPPFHIARKADPGLGQAFIRAAARMLTPQGTLFLVANRHLPYESTLQDTFADVDEIGGNTRFKLITAARPRRARR</sequence>
<dbReference type="Proteomes" id="UP000244069">
    <property type="component" value="Unassembled WGS sequence"/>
</dbReference>
<evidence type="ECO:0000256" key="1">
    <source>
        <dbReference type="ARBA" id="ARBA00022490"/>
    </source>
</evidence>
<keyword evidence="4 7" id="KW-0808">Transferase</keyword>
<accession>A0A2T6AXE3</accession>
<evidence type="ECO:0000259" key="6">
    <source>
        <dbReference type="Pfam" id="PF05175"/>
    </source>
</evidence>
<dbReference type="InterPro" id="IPR029063">
    <property type="entry name" value="SAM-dependent_MTases_sf"/>
</dbReference>
<dbReference type="CDD" id="cd02440">
    <property type="entry name" value="AdoMet_MTases"/>
    <property type="match status" value="1"/>
</dbReference>
<evidence type="ECO:0000256" key="3">
    <source>
        <dbReference type="ARBA" id="ARBA00022603"/>
    </source>
</evidence>
<evidence type="ECO:0000256" key="5">
    <source>
        <dbReference type="ARBA" id="ARBA00022691"/>
    </source>
</evidence>
<dbReference type="GO" id="GO:0032259">
    <property type="term" value="P:methylation"/>
    <property type="evidence" value="ECO:0007669"/>
    <property type="project" value="UniProtKB-KW"/>
</dbReference>
<dbReference type="GO" id="GO:0008170">
    <property type="term" value="F:N-methyltransferase activity"/>
    <property type="evidence" value="ECO:0007669"/>
    <property type="project" value="UniProtKB-ARBA"/>
</dbReference>
<dbReference type="GO" id="GO:0003676">
    <property type="term" value="F:nucleic acid binding"/>
    <property type="evidence" value="ECO:0007669"/>
    <property type="project" value="InterPro"/>
</dbReference>
<keyword evidence="8" id="KW-1185">Reference proteome</keyword>
<dbReference type="Gene3D" id="3.40.50.150">
    <property type="entry name" value="Vaccinia Virus protein VP39"/>
    <property type="match status" value="2"/>
</dbReference>
<dbReference type="Pfam" id="PF05175">
    <property type="entry name" value="MTS"/>
    <property type="match status" value="1"/>
</dbReference>
<name>A0A2T6AXE3_9RHOB</name>
<evidence type="ECO:0000256" key="2">
    <source>
        <dbReference type="ARBA" id="ARBA00022552"/>
    </source>
</evidence>
<evidence type="ECO:0000313" key="7">
    <source>
        <dbReference type="EMBL" id="PTX48471.1"/>
    </source>
</evidence>
<dbReference type="InterPro" id="IPR002052">
    <property type="entry name" value="DNA_methylase_N6_adenine_CS"/>
</dbReference>
<dbReference type="AlphaFoldDB" id="A0A2T6AXE3"/>
<comment type="caution">
    <text evidence="7">The sequence shown here is derived from an EMBL/GenBank/DDBJ whole genome shotgun (WGS) entry which is preliminary data.</text>
</comment>
<gene>
    <name evidence="7" type="ORF">C8N44_109164</name>
</gene>